<dbReference type="SMART" id="SM00408">
    <property type="entry name" value="IGc2"/>
    <property type="match status" value="4"/>
</dbReference>
<dbReference type="FunFam" id="2.60.40.10:FF:000612">
    <property type="entry name" value="palladin isoform X1"/>
    <property type="match status" value="1"/>
</dbReference>
<sequence length="1517" mass="165350">MLQSCRNAYRFKITQFNVFLVIASVLTSIQGHVLEFTVEPIDTVVEAGQSAVLDCVVKASHHQQSVLIQWLDQDGSKLTFMGDSYRSQLTNGSLYINSVIEEQRLTGNYQCMATLPNFGSIVSRVAKLNIASLSGFEEQPRDLHAHVGQRAHLACRALGAPPPRVRWLKDERPMAVDELRMVVLPSGALEIDDVVVGDQGTYRCNATSLNSYKLSDKATLQIEGGAGERGGPRLSPPTFIAQPVAGTFVEGQNVSLDCAANGHPPPTISWLKDGYPIDMNDLDSRFSLVGTTSSLRITKIQEEDRGTYQCRAQNREDSLDASARILIQVPPKFLKKPQDKTEHATKDVELECSVYGIPEPKIQWFKNGELVKYSDYYKLVNGYNLKIMGLMVTDSGIFQCFASNEAGNIQAAASLRVQNNPEPKKPKPHPPKKVPPQQSKSLFSSLRGESDAANGEGLGAADYAHLLPRTEGAASFDAHAAFNSLKSSGAGGGGGGAQFAFTVRPVSAAGDEGRGAVDGVPGPPRELRAAIVKGRFVVLSWRPPAENGEDIQAYAVYYRQEGSDRERFQNTTRSKLEEINIAGLTPGRVYRFRVVAYGPRGVGVSSDTVAVTTQSEEHVASAPLAFDAYATGPRSVRISWRPPDTPNGLVLRYTVYYMETSASIEHNVDTIDLTYELTGLAPYTEYSVWAVAVNGNGAGAATEERTVRTFGAQPSEPPINVTTEPSSTNITVRWEPPPPDSQNGVILGYKIKWRRAGGGRGTASGKGGGGTHTAQPASRHYVIEGLDKGAAYQVRLWASNVNGTGPGSEWADVRTFEEDVEEGRVPEQPSSLRVRPTFDTLYVMWAPPSNQNVRVRNYILGWGKGIPDMFVHELEEKNRTYVIDRLEPNSEYVLSLRASNQMGPGPPIYTTVRTQDEPPPEPAVTLYPPMGLKAQVLSPTSVVLYWTDPSLKQSQYVKDNRYYIVQYTDDRMKKPKYLNVTDLNVMVDELKPNTLYDFSVKLVKGRKESSWSMVVQNRTWEPPLGLPPRELDAHFLDADSNLVELTWQLPKPYAGRITGYVILYTDRPRLPDPEWSVLPVKGDVHSSVVYGLRPFTQYHFKVQARNSRGYGPFSNSVVFRTGQIYSAVATQVSNLGQTADSSSVFSSQVLLYTTISGCLLAVITISGVVGFFCCRKRDVAMSPDRNKKGSQNIKPPDLWIHHDQMELKAMEKRHSHNDGASSSGAMTLPRSMGGNEYEPHDTINTNSLDKRTYVPNYVGDESLRGSVRSKPINFPVDCQLPRDPIATPINTATLSQSSSESTPSSRQAYARTGYAVSKQPFVPSEQSAPQQHHQATENVYVTHPVHSSAYDANVPLISGYIGQPQPVPHSLPTSSGGYAPGSGGGGAGYAPGTGGADAVGGAKRMQAQGHPLKSFTVPAPPPVSAPGTPQSKHIVTVRPNTSPYKRQQSGSPGGGHLLAGAPPPSRLAAAHCLPPHTAEEAQRLRPSSSTEELNQEMANLEGLMLTLNAITSNEFEC</sequence>
<feature type="region of interest" description="Disordered" evidence="10">
    <location>
        <begin position="711"/>
        <end position="739"/>
    </location>
</feature>
<proteinExistence type="inferred from homology"/>
<dbReference type="Pfam" id="PF00041">
    <property type="entry name" value="fn3"/>
    <property type="match status" value="6"/>
</dbReference>
<dbReference type="InterPro" id="IPR013098">
    <property type="entry name" value="Ig_I-set"/>
</dbReference>
<feature type="domain" description="Ig-like" evidence="12">
    <location>
        <begin position="331"/>
        <end position="416"/>
    </location>
</feature>
<dbReference type="InterPro" id="IPR010560">
    <property type="entry name" value="Neogenin_C"/>
</dbReference>
<dbReference type="SMART" id="SM00060">
    <property type="entry name" value="FN3"/>
    <property type="match status" value="6"/>
</dbReference>
<feature type="compositionally biased region" description="Polar residues" evidence="10">
    <location>
        <begin position="720"/>
        <end position="731"/>
    </location>
</feature>
<evidence type="ECO:0000256" key="4">
    <source>
        <dbReference type="ARBA" id="ARBA00022737"/>
    </source>
</evidence>
<dbReference type="InterPro" id="IPR036179">
    <property type="entry name" value="Ig-like_dom_sf"/>
</dbReference>
<evidence type="ECO:0000259" key="13">
    <source>
        <dbReference type="PROSITE" id="PS50853"/>
    </source>
</evidence>
<feature type="domain" description="Fibronectin type-III" evidence="13">
    <location>
        <begin position="825"/>
        <end position="919"/>
    </location>
</feature>
<dbReference type="InterPro" id="IPR003598">
    <property type="entry name" value="Ig_sub2"/>
</dbReference>
<dbReference type="InterPro" id="IPR003961">
    <property type="entry name" value="FN3_dom"/>
</dbReference>
<keyword evidence="5 11" id="KW-1133">Transmembrane helix</keyword>
<dbReference type="InterPro" id="IPR003599">
    <property type="entry name" value="Ig_sub"/>
</dbReference>
<feature type="domain" description="Ig-like" evidence="12">
    <location>
        <begin position="237"/>
        <end position="326"/>
    </location>
</feature>
<dbReference type="InterPro" id="IPR007110">
    <property type="entry name" value="Ig-like_dom"/>
</dbReference>
<dbReference type="GO" id="GO:0016020">
    <property type="term" value="C:membrane"/>
    <property type="evidence" value="ECO:0007669"/>
    <property type="project" value="UniProtKB-SubCell"/>
</dbReference>
<evidence type="ECO:0000256" key="9">
    <source>
        <dbReference type="ARBA" id="ARBA00023319"/>
    </source>
</evidence>
<comment type="similarity">
    <text evidence="2">Belongs to the immunoglobulin superfamily. DCC family.</text>
</comment>
<feature type="domain" description="Ig-like" evidence="12">
    <location>
        <begin position="34"/>
        <end position="114"/>
    </location>
</feature>
<dbReference type="GO" id="GO:0030154">
    <property type="term" value="P:cell differentiation"/>
    <property type="evidence" value="ECO:0007669"/>
    <property type="project" value="UniProtKB-ARBA"/>
</dbReference>
<dbReference type="GO" id="GO:0098609">
    <property type="term" value="P:cell-cell adhesion"/>
    <property type="evidence" value="ECO:0007669"/>
    <property type="project" value="TreeGrafter"/>
</dbReference>
<dbReference type="FunFam" id="2.60.40.10:FF:000028">
    <property type="entry name" value="Neuronal cell adhesion molecule"/>
    <property type="match status" value="1"/>
</dbReference>
<dbReference type="PRINTS" id="PR00014">
    <property type="entry name" value="FNTYPEIII"/>
</dbReference>
<dbReference type="Pfam" id="PF06583">
    <property type="entry name" value="Neogenin_C"/>
    <property type="match status" value="1"/>
</dbReference>
<feature type="domain" description="Fibronectin type-III" evidence="13">
    <location>
        <begin position="1027"/>
        <end position="1124"/>
    </location>
</feature>
<gene>
    <name evidence="14" type="ORF">PHAECO_LOCUS9831</name>
</gene>
<dbReference type="GO" id="GO:0009653">
    <property type="term" value="P:anatomical structure morphogenesis"/>
    <property type="evidence" value="ECO:0007669"/>
    <property type="project" value="UniProtKB-ARBA"/>
</dbReference>
<feature type="domain" description="Fibronectin type-III" evidence="13">
    <location>
        <begin position="713"/>
        <end position="818"/>
    </location>
</feature>
<dbReference type="PANTHER" id="PTHR44170:SF54">
    <property type="entry name" value="FI24025P1"/>
    <property type="match status" value="1"/>
</dbReference>
<evidence type="ECO:0000256" key="2">
    <source>
        <dbReference type="ARBA" id="ARBA00009588"/>
    </source>
</evidence>
<dbReference type="SUPFAM" id="SSF49265">
    <property type="entry name" value="Fibronectin type III"/>
    <property type="match status" value="4"/>
</dbReference>
<dbReference type="PROSITE" id="PS50835">
    <property type="entry name" value="IG_LIKE"/>
    <property type="match status" value="4"/>
</dbReference>
<evidence type="ECO:0000256" key="11">
    <source>
        <dbReference type="SAM" id="Phobius"/>
    </source>
</evidence>
<feature type="region of interest" description="Disordered" evidence="10">
    <location>
        <begin position="1211"/>
        <end position="1246"/>
    </location>
</feature>
<organism evidence="14 15">
    <name type="scientific">Phaedon cochleariae</name>
    <name type="common">Mustard beetle</name>
    <dbReference type="NCBI Taxonomy" id="80249"/>
    <lineage>
        <taxon>Eukaryota</taxon>
        <taxon>Metazoa</taxon>
        <taxon>Ecdysozoa</taxon>
        <taxon>Arthropoda</taxon>
        <taxon>Hexapoda</taxon>
        <taxon>Insecta</taxon>
        <taxon>Pterygota</taxon>
        <taxon>Neoptera</taxon>
        <taxon>Endopterygota</taxon>
        <taxon>Coleoptera</taxon>
        <taxon>Polyphaga</taxon>
        <taxon>Cucujiformia</taxon>
        <taxon>Chrysomeloidea</taxon>
        <taxon>Chrysomelidae</taxon>
        <taxon>Chrysomelinae</taxon>
        <taxon>Chrysomelini</taxon>
        <taxon>Phaedon</taxon>
    </lineage>
</organism>
<dbReference type="PANTHER" id="PTHR44170">
    <property type="entry name" value="PROTEIN SIDEKICK"/>
    <property type="match status" value="1"/>
</dbReference>
<dbReference type="Pfam" id="PF13927">
    <property type="entry name" value="Ig_3"/>
    <property type="match status" value="2"/>
</dbReference>
<dbReference type="Gene3D" id="2.60.40.10">
    <property type="entry name" value="Immunoglobulins"/>
    <property type="match status" value="10"/>
</dbReference>
<evidence type="ECO:0000256" key="5">
    <source>
        <dbReference type="ARBA" id="ARBA00022989"/>
    </source>
</evidence>
<feature type="compositionally biased region" description="Low complexity" evidence="10">
    <location>
        <begin position="1295"/>
        <end position="1305"/>
    </location>
</feature>
<dbReference type="PROSITE" id="PS50853">
    <property type="entry name" value="FN3"/>
    <property type="match status" value="6"/>
</dbReference>
<evidence type="ECO:0000256" key="1">
    <source>
        <dbReference type="ARBA" id="ARBA00004479"/>
    </source>
</evidence>
<keyword evidence="3 11" id="KW-0812">Transmembrane</keyword>
<feature type="region of interest" description="Disordered" evidence="10">
    <location>
        <begin position="1365"/>
        <end position="1384"/>
    </location>
</feature>
<dbReference type="EMBL" id="OU896712">
    <property type="protein sequence ID" value="CAH1174143.1"/>
    <property type="molecule type" value="Genomic_DNA"/>
</dbReference>
<feature type="region of interest" description="Disordered" evidence="10">
    <location>
        <begin position="419"/>
        <end position="451"/>
    </location>
</feature>
<dbReference type="Pfam" id="PF07679">
    <property type="entry name" value="I-set"/>
    <property type="match status" value="2"/>
</dbReference>
<comment type="subcellular location">
    <subcellularLocation>
        <location evidence="1">Membrane</location>
        <topology evidence="1">Single-pass type I membrane protein</topology>
    </subcellularLocation>
</comment>
<accession>A0A9P0DSL2</accession>
<evidence type="ECO:0000256" key="8">
    <source>
        <dbReference type="ARBA" id="ARBA00023180"/>
    </source>
</evidence>
<reference evidence="14" key="2">
    <citation type="submission" date="2022-10" db="EMBL/GenBank/DDBJ databases">
        <authorList>
            <consortium name="ENA_rothamsted_submissions"/>
            <consortium name="culmorum"/>
            <person name="King R."/>
        </authorList>
    </citation>
    <scope>NUCLEOTIDE SEQUENCE</scope>
</reference>
<name>A0A9P0DSL2_PHACE</name>
<evidence type="ECO:0000256" key="7">
    <source>
        <dbReference type="ARBA" id="ARBA00023157"/>
    </source>
</evidence>
<keyword evidence="15" id="KW-1185">Reference proteome</keyword>
<keyword evidence="6 11" id="KW-0472">Membrane</keyword>
<dbReference type="InterPro" id="IPR036116">
    <property type="entry name" value="FN3_sf"/>
</dbReference>
<dbReference type="SUPFAM" id="SSF48726">
    <property type="entry name" value="Immunoglobulin"/>
    <property type="match status" value="4"/>
</dbReference>
<feature type="region of interest" description="Disordered" evidence="10">
    <location>
        <begin position="1291"/>
        <end position="1310"/>
    </location>
</feature>
<evidence type="ECO:0000256" key="10">
    <source>
        <dbReference type="SAM" id="MobiDB-lite"/>
    </source>
</evidence>
<feature type="compositionally biased region" description="Polar residues" evidence="10">
    <location>
        <begin position="1430"/>
        <end position="1448"/>
    </location>
</feature>
<dbReference type="Proteomes" id="UP001153737">
    <property type="component" value="Chromosome 6"/>
</dbReference>
<keyword evidence="4" id="KW-0677">Repeat</keyword>
<feature type="domain" description="Fibronectin type-III" evidence="13">
    <location>
        <begin position="928"/>
        <end position="1022"/>
    </location>
</feature>
<dbReference type="InterPro" id="IPR013783">
    <property type="entry name" value="Ig-like_fold"/>
</dbReference>
<protein>
    <recommendedName>
        <fullName evidence="16">Neogenin</fullName>
    </recommendedName>
</protein>
<dbReference type="FunFam" id="2.60.40.10:FF:000004">
    <property type="entry name" value="DCC isoform 1"/>
    <property type="match status" value="1"/>
</dbReference>
<feature type="domain" description="Fibronectin type-III" evidence="13">
    <location>
        <begin position="622"/>
        <end position="712"/>
    </location>
</feature>
<dbReference type="SMART" id="SM00409">
    <property type="entry name" value="IG"/>
    <property type="match status" value="4"/>
</dbReference>
<feature type="domain" description="Ig-like" evidence="12">
    <location>
        <begin position="116"/>
        <end position="221"/>
    </location>
</feature>
<keyword evidence="8" id="KW-0325">Glycoprotein</keyword>
<reference evidence="14" key="1">
    <citation type="submission" date="2022-01" db="EMBL/GenBank/DDBJ databases">
        <authorList>
            <person name="King R."/>
        </authorList>
    </citation>
    <scope>NUCLEOTIDE SEQUENCE</scope>
</reference>
<evidence type="ECO:0008006" key="16">
    <source>
        <dbReference type="Google" id="ProtNLM"/>
    </source>
</evidence>
<keyword evidence="7" id="KW-1015">Disulfide bond</keyword>
<evidence type="ECO:0000313" key="15">
    <source>
        <dbReference type="Proteomes" id="UP001153737"/>
    </source>
</evidence>
<feature type="region of interest" description="Disordered" evidence="10">
    <location>
        <begin position="1412"/>
        <end position="1465"/>
    </location>
</feature>
<feature type="transmembrane region" description="Helical" evidence="11">
    <location>
        <begin position="1149"/>
        <end position="1173"/>
    </location>
</feature>
<dbReference type="CDD" id="cd00063">
    <property type="entry name" value="FN3"/>
    <property type="match status" value="6"/>
</dbReference>
<dbReference type="OrthoDB" id="9982951at2759"/>
<dbReference type="CDD" id="cd00096">
    <property type="entry name" value="Ig"/>
    <property type="match status" value="1"/>
</dbReference>
<evidence type="ECO:0000313" key="14">
    <source>
        <dbReference type="EMBL" id="CAH1174143.1"/>
    </source>
</evidence>
<evidence type="ECO:0000256" key="3">
    <source>
        <dbReference type="ARBA" id="ARBA00022692"/>
    </source>
</evidence>
<feature type="domain" description="Fibronectin type-III" evidence="13">
    <location>
        <begin position="523"/>
        <end position="616"/>
    </location>
</feature>
<evidence type="ECO:0000256" key="6">
    <source>
        <dbReference type="ARBA" id="ARBA00023136"/>
    </source>
</evidence>
<keyword evidence="9" id="KW-0393">Immunoglobulin domain</keyword>
<evidence type="ECO:0000259" key="12">
    <source>
        <dbReference type="PROSITE" id="PS50835"/>
    </source>
</evidence>